<evidence type="ECO:0000313" key="5">
    <source>
        <dbReference type="EMBL" id="BAO43816.1"/>
    </source>
</evidence>
<dbReference type="InterPro" id="IPR027417">
    <property type="entry name" value="P-loop_NTPase"/>
</dbReference>
<evidence type="ECO:0000256" key="3">
    <source>
        <dbReference type="ARBA" id="ARBA00022840"/>
    </source>
</evidence>
<keyword evidence="6" id="KW-1185">Reference proteome</keyword>
<dbReference type="InterPro" id="IPR003593">
    <property type="entry name" value="AAA+_ATPase"/>
</dbReference>
<dbReference type="Proteomes" id="UP000031631">
    <property type="component" value="Chromosome"/>
</dbReference>
<protein>
    <submittedName>
        <fullName evidence="5">ABC transporter ATP-binding protein</fullName>
    </submittedName>
</protein>
<dbReference type="EMBL" id="AP012273">
    <property type="protein sequence ID" value="BAO43816.1"/>
    <property type="molecule type" value="Genomic_DNA"/>
</dbReference>
<feature type="domain" description="ABC transporter" evidence="4">
    <location>
        <begin position="5"/>
        <end position="242"/>
    </location>
</feature>
<dbReference type="PROSITE" id="PS50893">
    <property type="entry name" value="ABC_TRANSPORTER_2"/>
    <property type="match status" value="1"/>
</dbReference>
<dbReference type="Gene3D" id="3.40.50.300">
    <property type="entry name" value="P-loop containing nucleotide triphosphate hydrolases"/>
    <property type="match status" value="1"/>
</dbReference>
<dbReference type="OrthoDB" id="9802264at2"/>
<gene>
    <name evidence="5" type="ORF">TBH_C0882</name>
</gene>
<dbReference type="RefSeq" id="WP_041065920.1">
    <property type="nucleotide sequence ID" value="NZ_AP012273.1"/>
</dbReference>
<dbReference type="SMART" id="SM00382">
    <property type="entry name" value="AAA"/>
    <property type="match status" value="1"/>
</dbReference>
<dbReference type="PANTHER" id="PTHR43023:SF3">
    <property type="entry name" value="PROTEIN TRIGALACTOSYLDIACYLGLYCEROL 3, CHLOROPLASTIC"/>
    <property type="match status" value="1"/>
</dbReference>
<keyword evidence="3 5" id="KW-0067">ATP-binding</keyword>
<accession>A0A7U6GHM4</accession>
<keyword evidence="1" id="KW-0813">Transport</keyword>
<reference evidence="5 6" key="1">
    <citation type="journal article" date="2014" name="PLoS ONE">
        <title>Physiological and genomic features of a novel sulfur-oxidizing gammaproteobacterium belonging to a previously uncultivated symbiotic lineage isolated from a hydrothermal vent.</title>
        <authorList>
            <person name="Nunoura T."/>
            <person name="Takaki Y."/>
            <person name="Kazama H."/>
            <person name="Kakuta J."/>
            <person name="Shimamura S."/>
            <person name="Makita H."/>
            <person name="Hirai M."/>
            <person name="Miyazaki M."/>
            <person name="Takai K."/>
        </authorList>
    </citation>
    <scope>NUCLEOTIDE SEQUENCE [LARGE SCALE GENOMIC DNA]</scope>
    <source>
        <strain evidence="5 6">Hiromi1</strain>
    </source>
</reference>
<dbReference type="SUPFAM" id="SSF52540">
    <property type="entry name" value="P-loop containing nucleoside triphosphate hydrolases"/>
    <property type="match status" value="1"/>
</dbReference>
<keyword evidence="2" id="KW-0547">Nucleotide-binding</keyword>
<evidence type="ECO:0000259" key="4">
    <source>
        <dbReference type="PROSITE" id="PS50893"/>
    </source>
</evidence>
<dbReference type="GO" id="GO:0005524">
    <property type="term" value="F:ATP binding"/>
    <property type="evidence" value="ECO:0007669"/>
    <property type="project" value="UniProtKB-KW"/>
</dbReference>
<dbReference type="GO" id="GO:0016887">
    <property type="term" value="F:ATP hydrolysis activity"/>
    <property type="evidence" value="ECO:0007669"/>
    <property type="project" value="InterPro"/>
</dbReference>
<dbReference type="InterPro" id="IPR003439">
    <property type="entry name" value="ABC_transporter-like_ATP-bd"/>
</dbReference>
<dbReference type="AlphaFoldDB" id="A0A7U6GHM4"/>
<organism evidence="5 6">
    <name type="scientific">Thiolapillus brandeum</name>
    <dbReference type="NCBI Taxonomy" id="1076588"/>
    <lineage>
        <taxon>Bacteria</taxon>
        <taxon>Pseudomonadati</taxon>
        <taxon>Pseudomonadota</taxon>
        <taxon>Gammaproteobacteria</taxon>
        <taxon>Chromatiales</taxon>
        <taxon>Sedimenticolaceae</taxon>
        <taxon>Thiolapillus</taxon>
    </lineage>
</organism>
<dbReference type="KEGG" id="tbn:TBH_C0882"/>
<dbReference type="Pfam" id="PF00005">
    <property type="entry name" value="ABC_tran"/>
    <property type="match status" value="1"/>
</dbReference>
<evidence type="ECO:0000256" key="2">
    <source>
        <dbReference type="ARBA" id="ARBA00022741"/>
    </source>
</evidence>
<sequence>MSKVISVTDVVTRFGENLVHDHVSLSVGEGEIYGLLGGSGSGKSTLLREMIMLQRPESGHLEVLGYELDRLSRDQAAWLRRQWGVLFQAGALYSSLTVAENIGITLKEYTRLPPSIIDEIVHLKIAMVGLPDHAARLYPAQLSGGMVKRASLARALAMDPRLLFLDEPTSGLDPIGAEAFDKLILELREMLKLTVVMVTHDLDSIWTTVDRLAVLGEKRVIAEGTLQQVMQQSHPVIRQFFYGERGRLRSHHGK</sequence>
<proteinExistence type="predicted"/>
<name>A0A7U6GHM4_9GAMM</name>
<evidence type="ECO:0000256" key="1">
    <source>
        <dbReference type="ARBA" id="ARBA00022448"/>
    </source>
</evidence>
<dbReference type="PANTHER" id="PTHR43023">
    <property type="entry name" value="PROTEIN TRIGALACTOSYLDIACYLGLYCEROL 3, CHLOROPLASTIC"/>
    <property type="match status" value="1"/>
</dbReference>
<evidence type="ECO:0000313" key="6">
    <source>
        <dbReference type="Proteomes" id="UP000031631"/>
    </source>
</evidence>